<dbReference type="GO" id="GO:0030983">
    <property type="term" value="F:mismatched DNA binding"/>
    <property type="evidence" value="ECO:0007669"/>
    <property type="project" value="InterPro"/>
</dbReference>
<protein>
    <submittedName>
        <fullName evidence="8">MutS family protein</fullName>
    </submittedName>
</protein>
<dbReference type="PANTHER" id="PTHR11361:SF21">
    <property type="entry name" value="MUTS PROTEIN HOMOLOG 4"/>
    <property type="match status" value="1"/>
</dbReference>
<dbReference type="SUPFAM" id="SSF52540">
    <property type="entry name" value="P-loop containing nucleoside triphosphate hydrolases"/>
    <property type="match status" value="1"/>
</dbReference>
<dbReference type="GO" id="GO:0007131">
    <property type="term" value="P:reciprocal meiotic recombination"/>
    <property type="evidence" value="ECO:0007669"/>
    <property type="project" value="TreeGrafter"/>
</dbReference>
<comment type="similarity">
    <text evidence="1">Belongs to the DNA mismatch repair MutS family.</text>
</comment>
<dbReference type="InterPro" id="IPR045076">
    <property type="entry name" value="MutS"/>
</dbReference>
<dbReference type="SUPFAM" id="SSF48334">
    <property type="entry name" value="DNA repair protein MutS, domain III"/>
    <property type="match status" value="1"/>
</dbReference>
<keyword evidence="5" id="KW-0469">Meiosis</keyword>
<keyword evidence="9" id="KW-1185">Reference proteome</keyword>
<dbReference type="EMBL" id="BTGB01000003">
    <property type="protein sequence ID" value="GMM46218.1"/>
    <property type="molecule type" value="Genomic_DNA"/>
</dbReference>
<dbReference type="Pfam" id="PF05188">
    <property type="entry name" value="MutS_II"/>
    <property type="match status" value="1"/>
</dbReference>
<comment type="caution">
    <text evidence="8">The sequence shown here is derived from an EMBL/GenBank/DDBJ whole genome shotgun (WGS) entry which is preliminary data.</text>
</comment>
<dbReference type="GO" id="GO:0005634">
    <property type="term" value="C:nucleus"/>
    <property type="evidence" value="ECO:0007669"/>
    <property type="project" value="TreeGrafter"/>
</dbReference>
<dbReference type="PANTHER" id="PTHR11361">
    <property type="entry name" value="DNA MISMATCH REPAIR PROTEIN MUTS FAMILY MEMBER"/>
    <property type="match status" value="1"/>
</dbReference>
<evidence type="ECO:0000259" key="6">
    <source>
        <dbReference type="SMART" id="SM00533"/>
    </source>
</evidence>
<keyword evidence="4" id="KW-0238">DNA-binding</keyword>
<dbReference type="GO" id="GO:0140664">
    <property type="term" value="F:ATP-dependent DNA damage sensor activity"/>
    <property type="evidence" value="ECO:0007669"/>
    <property type="project" value="InterPro"/>
</dbReference>
<dbReference type="InterPro" id="IPR011184">
    <property type="entry name" value="DNA_mismatch_repair_Msh2"/>
</dbReference>
<dbReference type="InterPro" id="IPR036187">
    <property type="entry name" value="DNA_mismatch_repair_MutS_sf"/>
</dbReference>
<dbReference type="Gene3D" id="1.10.1420.10">
    <property type="match status" value="2"/>
</dbReference>
<dbReference type="GO" id="GO:0006298">
    <property type="term" value="P:mismatch repair"/>
    <property type="evidence" value="ECO:0007669"/>
    <property type="project" value="InterPro"/>
</dbReference>
<reference evidence="8 9" key="1">
    <citation type="journal article" date="2023" name="Elife">
        <title>Identification of key yeast species and microbe-microbe interactions impacting larval growth of Drosophila in the wild.</title>
        <authorList>
            <person name="Mure A."/>
            <person name="Sugiura Y."/>
            <person name="Maeda R."/>
            <person name="Honda K."/>
            <person name="Sakurai N."/>
            <person name="Takahashi Y."/>
            <person name="Watada M."/>
            <person name="Katoh T."/>
            <person name="Gotoh A."/>
            <person name="Gotoh Y."/>
            <person name="Taniguchi I."/>
            <person name="Nakamura K."/>
            <person name="Hayashi T."/>
            <person name="Katayama T."/>
            <person name="Uemura T."/>
            <person name="Hattori Y."/>
        </authorList>
    </citation>
    <scope>NUCLEOTIDE SEQUENCE [LARGE SCALE GENOMIC DNA]</scope>
    <source>
        <strain evidence="8 9">PK-24</strain>
    </source>
</reference>
<dbReference type="Proteomes" id="UP001378960">
    <property type="component" value="Unassembled WGS sequence"/>
</dbReference>
<evidence type="ECO:0000256" key="3">
    <source>
        <dbReference type="ARBA" id="ARBA00022840"/>
    </source>
</evidence>
<keyword evidence="3" id="KW-0067">ATP-binding</keyword>
<proteinExistence type="inferred from homology"/>
<evidence type="ECO:0000313" key="8">
    <source>
        <dbReference type="EMBL" id="GMM46218.1"/>
    </source>
</evidence>
<dbReference type="InterPro" id="IPR027417">
    <property type="entry name" value="P-loop_NTPase"/>
</dbReference>
<dbReference type="SMART" id="SM00534">
    <property type="entry name" value="MUTSac"/>
    <property type="match status" value="1"/>
</dbReference>
<feature type="domain" description="DNA mismatch repair proteins mutS family" evidence="7">
    <location>
        <begin position="621"/>
        <end position="809"/>
    </location>
</feature>
<dbReference type="PIRSF" id="PIRSF005813">
    <property type="entry name" value="MSH2"/>
    <property type="match status" value="1"/>
</dbReference>
<organism evidence="8 9">
    <name type="scientific">Pichia kluyveri</name>
    <name type="common">Yeast</name>
    <dbReference type="NCBI Taxonomy" id="36015"/>
    <lineage>
        <taxon>Eukaryota</taxon>
        <taxon>Fungi</taxon>
        <taxon>Dikarya</taxon>
        <taxon>Ascomycota</taxon>
        <taxon>Saccharomycotina</taxon>
        <taxon>Pichiomycetes</taxon>
        <taxon>Pichiales</taxon>
        <taxon>Pichiaceae</taxon>
        <taxon>Pichia</taxon>
    </lineage>
</organism>
<evidence type="ECO:0000259" key="7">
    <source>
        <dbReference type="SMART" id="SM00534"/>
    </source>
</evidence>
<evidence type="ECO:0000256" key="5">
    <source>
        <dbReference type="ARBA" id="ARBA00023254"/>
    </source>
</evidence>
<gene>
    <name evidence="8" type="ORF">DAPK24_027930</name>
</gene>
<evidence type="ECO:0000313" key="9">
    <source>
        <dbReference type="Proteomes" id="UP001378960"/>
    </source>
</evidence>
<dbReference type="InterPro" id="IPR007860">
    <property type="entry name" value="DNA_mmatch_repair_MutS_con_dom"/>
</dbReference>
<dbReference type="InterPro" id="IPR036678">
    <property type="entry name" value="MutS_con_dom_sf"/>
</dbReference>
<dbReference type="Gene3D" id="3.40.50.300">
    <property type="entry name" value="P-loop containing nucleotide triphosphate hydrolases"/>
    <property type="match status" value="1"/>
</dbReference>
<evidence type="ECO:0000256" key="1">
    <source>
        <dbReference type="ARBA" id="ARBA00006271"/>
    </source>
</evidence>
<dbReference type="GO" id="GO:0005524">
    <property type="term" value="F:ATP binding"/>
    <property type="evidence" value="ECO:0007669"/>
    <property type="project" value="UniProtKB-KW"/>
</dbReference>
<dbReference type="InterPro" id="IPR007696">
    <property type="entry name" value="DNA_mismatch_repair_MutS_core"/>
</dbReference>
<keyword evidence="2" id="KW-0547">Nucleotide-binding</keyword>
<dbReference type="SMART" id="SM00533">
    <property type="entry name" value="MUTSd"/>
    <property type="match status" value="1"/>
</dbReference>
<sequence>MDRSKTPAYHSLYDSTSNLAIGNVSAWEPTWAQPTAISSKRSRNIGNFSNVNNSTARGKSRAETSNERAITAQYTGVLTAQHVNSVVYCAIVESKTCSPSVGICMIDPHTSFMRLTEILDSPTFVRTVHKLLVQDDIRLLEILVPNSYQKSKSNFVKILTANIQSNFNINYIPDHLFKYNEYSLNFICKNIEESKRCPMKMELGNKKYCLSSACACISYLETLPNHSFIHEKFNIKYESSEDSMFINASAIQDLELLNSNSTTKTGKKVTLFNYLNSTVTKMGERLLKNNIIQPLTNKISLLLRFETVKELIANDTIVMDLRIEMKSMVDLDNLFSYFCKKPKINTEEVNQQKLNFILLMKTMLMKIVTIRELMEPLNSKLLKEIINIFNHEDVNKTLELTSEYINEDCTWVSKPIELRNQKCYAIKVGYNGLLDASRQLYKTLIDEVLKEIDDLSEKYNTPLENRYDKNRGFYIFIKDFSMDSFEELENHPFINCIQRGHNLECVTMNITKLNLRIYSVLNEIFLMTEDTVDELIHKCRKSVSTFFIISEAVSLLDLMCSFAVVSTKPQYESYTCCEIDDNNVILKNCRNPLLENLFTSDKKHENKVIISNDVTIIDKTSRVQIITGPNMSGKSIYIKQFCINVILAQIGMFIPAEFATMKIFKSLFTRIANDANKPNLSTFSMEMVEMSFILQNTDKDSLIIIDELGRGTGYKDCMALCISIIEKIRNMGATCMFVTHFVGIPKIFQNKPGVFELHMGVSKDNTITEDAKFKISPGINWVSGYGIEMIKKNRLFPDEIIQEAEILSDKIKISKDASMINSELQNLKNKQNKLILNCYEMLNHIVHNVPDNELFAAASQLEDSFIAKYEEINPNIGIDAYDNDNESEISEPNTEATTIDIYPLKSVTLQQPNTTSLIDFTFAR</sequence>
<feature type="domain" description="DNA mismatch repair protein MutS core" evidence="6">
    <location>
        <begin position="266"/>
        <end position="597"/>
    </location>
</feature>
<dbReference type="Pfam" id="PF05192">
    <property type="entry name" value="MutS_III"/>
    <property type="match status" value="1"/>
</dbReference>
<accession>A0AAV5R3W1</accession>
<name>A0AAV5R3W1_PICKL</name>
<dbReference type="AlphaFoldDB" id="A0AAV5R3W1"/>
<dbReference type="Pfam" id="PF00488">
    <property type="entry name" value="MutS_V"/>
    <property type="match status" value="1"/>
</dbReference>
<evidence type="ECO:0000256" key="2">
    <source>
        <dbReference type="ARBA" id="ARBA00022741"/>
    </source>
</evidence>
<evidence type="ECO:0000256" key="4">
    <source>
        <dbReference type="ARBA" id="ARBA00023125"/>
    </source>
</evidence>
<dbReference type="Gene3D" id="3.30.420.110">
    <property type="entry name" value="MutS, connector domain"/>
    <property type="match status" value="1"/>
</dbReference>
<dbReference type="InterPro" id="IPR000432">
    <property type="entry name" value="DNA_mismatch_repair_MutS_C"/>
</dbReference>